<keyword evidence="3" id="KW-1185">Reference proteome</keyword>
<evidence type="ECO:0000313" key="3">
    <source>
        <dbReference type="Proteomes" id="UP000829758"/>
    </source>
</evidence>
<dbReference type="EMBL" id="JAJFZT010000001">
    <property type="protein sequence ID" value="MCC3271737.1"/>
    <property type="molecule type" value="Genomic_DNA"/>
</dbReference>
<dbReference type="InterPro" id="IPR016024">
    <property type="entry name" value="ARM-type_fold"/>
</dbReference>
<evidence type="ECO:0000313" key="1">
    <source>
        <dbReference type="EMBL" id="MCC3271737.1"/>
    </source>
</evidence>
<dbReference type="Gene3D" id="1.25.40.290">
    <property type="entry name" value="ARM repeat domains"/>
    <property type="match status" value="1"/>
</dbReference>
<accession>A0A9X1S8Z7</accession>
<name>A0A9X1S8Z7_9MICC</name>
<evidence type="ECO:0000313" key="2">
    <source>
        <dbReference type="EMBL" id="UON93436.1"/>
    </source>
</evidence>
<dbReference type="SUPFAM" id="SSF48371">
    <property type="entry name" value="ARM repeat"/>
    <property type="match status" value="1"/>
</dbReference>
<dbReference type="AlphaFoldDB" id="A0A9X1S8Z7"/>
<dbReference type="EMBL" id="CP094984">
    <property type="protein sequence ID" value="UON93436.1"/>
    <property type="molecule type" value="Genomic_DNA"/>
</dbReference>
<dbReference type="RefSeq" id="WP_227927943.1">
    <property type="nucleotide sequence ID" value="NZ_CP094984.1"/>
</dbReference>
<proteinExistence type="predicted"/>
<protein>
    <submittedName>
        <fullName evidence="1">DNA alkylation repair protein</fullName>
    </submittedName>
</protein>
<gene>
    <name evidence="1" type="ORF">LJ755_03185</name>
    <name evidence="2" type="ORF">MUK71_07510</name>
</gene>
<organism evidence="1 4">
    <name type="scientific">Arthrobacter zhangbolii</name>
    <dbReference type="NCBI Taxonomy" id="2886936"/>
    <lineage>
        <taxon>Bacteria</taxon>
        <taxon>Bacillati</taxon>
        <taxon>Actinomycetota</taxon>
        <taxon>Actinomycetes</taxon>
        <taxon>Micrococcales</taxon>
        <taxon>Micrococcaceae</taxon>
        <taxon>Arthrobacter</taxon>
    </lineage>
</organism>
<reference evidence="1" key="1">
    <citation type="submission" date="2021-10" db="EMBL/GenBank/DDBJ databases">
        <title>Novel species in genus Arthrobacter.</title>
        <authorList>
            <person name="Liu Y."/>
        </authorList>
    </citation>
    <scope>NUCLEOTIDE SEQUENCE</scope>
    <source>
        <strain evidence="1">Zg-Y462</strain>
        <strain evidence="3">zg-Y462</strain>
    </source>
</reference>
<evidence type="ECO:0000313" key="4">
    <source>
        <dbReference type="Proteomes" id="UP001155145"/>
    </source>
</evidence>
<dbReference type="Proteomes" id="UP001155145">
    <property type="component" value="Unassembled WGS sequence"/>
</dbReference>
<dbReference type="Proteomes" id="UP000829758">
    <property type="component" value="Chromosome"/>
</dbReference>
<sequence>MDDMLGPKEVTELYNVLSAAAAGNVPGADLGSVLATRDRLDPLSLRGRTDLVAGALVRALGSYSAAASVFRAALADPAFKGWALWPVTEAAVSLALESGGEAEFDDALALLAELTPRLTSEFAIRRLLQARPDRALAIIQEWTWHPDQHVRRLASEGTRPYLPWAVRVPQLMGRPEATLPILDALHNDPEDYVRRSVANHANDLARHAPDMVLAMAGQWQQTGTSESTWVVRHALRTLVKKGNPGALALMGFAPAQVSVTDLHAEGGMLTLPAKLAFGFLLTNMGDAPVKLAVDYAVHFVKARGSTAEKVFKLATVELAPGESRKLSGRHAFRQMTTRRHYAGLHALELQINGVRHGRLEFEVRV</sequence>